<name>A0A5C4LF68_9HYPH</name>
<feature type="transmembrane region" description="Helical" evidence="1">
    <location>
        <begin position="6"/>
        <end position="25"/>
    </location>
</feature>
<accession>A0A5C4LF68</accession>
<comment type="caution">
    <text evidence="2">The sequence shown here is derived from an EMBL/GenBank/DDBJ whole genome shotgun (WGS) entry which is preliminary data.</text>
</comment>
<keyword evidence="1" id="KW-0812">Transmembrane</keyword>
<dbReference type="EMBL" id="VDDA01000011">
    <property type="protein sequence ID" value="TNC10855.1"/>
    <property type="molecule type" value="Genomic_DNA"/>
</dbReference>
<evidence type="ECO:0000256" key="1">
    <source>
        <dbReference type="SAM" id="Phobius"/>
    </source>
</evidence>
<keyword evidence="1" id="KW-1133">Transmembrane helix</keyword>
<dbReference type="AlphaFoldDB" id="A0A5C4LF68"/>
<keyword evidence="3" id="KW-1185">Reference proteome</keyword>
<keyword evidence="1" id="KW-0472">Membrane</keyword>
<protein>
    <submittedName>
        <fullName evidence="2">Uncharacterized protein</fullName>
    </submittedName>
</protein>
<organism evidence="2 3">
    <name type="scientific">Methylobacterium terricola</name>
    <dbReference type="NCBI Taxonomy" id="2583531"/>
    <lineage>
        <taxon>Bacteria</taxon>
        <taxon>Pseudomonadati</taxon>
        <taxon>Pseudomonadota</taxon>
        <taxon>Alphaproteobacteria</taxon>
        <taxon>Hyphomicrobiales</taxon>
        <taxon>Methylobacteriaceae</taxon>
        <taxon>Methylobacterium</taxon>
    </lineage>
</organism>
<reference evidence="2 3" key="1">
    <citation type="submission" date="2019-06" db="EMBL/GenBank/DDBJ databases">
        <title>Genome of Methylobacterium sp. 17Sr1-39.</title>
        <authorList>
            <person name="Seo T."/>
        </authorList>
    </citation>
    <scope>NUCLEOTIDE SEQUENCE [LARGE SCALE GENOMIC DNA]</scope>
    <source>
        <strain evidence="2 3">17Sr1-39</strain>
    </source>
</reference>
<dbReference type="Proteomes" id="UP000305267">
    <property type="component" value="Unassembled WGS sequence"/>
</dbReference>
<sequence length="67" mass="7660">MIEIVSVFISLIALFAAINILDRYFRYHMAAIHNRFETLEANLRGAFFSLNDRLDAAEKARADGEVK</sequence>
<proteinExistence type="predicted"/>
<evidence type="ECO:0000313" key="2">
    <source>
        <dbReference type="EMBL" id="TNC10855.1"/>
    </source>
</evidence>
<gene>
    <name evidence="2" type="ORF">FF100_22145</name>
</gene>
<dbReference type="RefSeq" id="WP_139037929.1">
    <property type="nucleotide sequence ID" value="NZ_VDDA01000011.1"/>
</dbReference>
<evidence type="ECO:0000313" key="3">
    <source>
        <dbReference type="Proteomes" id="UP000305267"/>
    </source>
</evidence>